<proteinExistence type="predicted"/>
<dbReference type="GO" id="GO:0005930">
    <property type="term" value="C:axoneme"/>
    <property type="evidence" value="ECO:0007669"/>
    <property type="project" value="UniProtKB-SubCell"/>
</dbReference>
<dbReference type="InterPro" id="IPR001810">
    <property type="entry name" value="F-box_dom"/>
</dbReference>
<dbReference type="Gene3D" id="3.80.10.10">
    <property type="entry name" value="Ribonuclease Inhibitor"/>
    <property type="match status" value="1"/>
</dbReference>
<dbReference type="AlphaFoldDB" id="A0A2P6TR51"/>
<dbReference type="InterPro" id="IPR032675">
    <property type="entry name" value="LRR_dom_sf"/>
</dbReference>
<dbReference type="PROSITE" id="PS50181">
    <property type="entry name" value="FBOX"/>
    <property type="match status" value="1"/>
</dbReference>
<name>A0A2P6TR51_CHLSO</name>
<comment type="subcellular location">
    <subcellularLocation>
        <location evidence="1">Cytoplasm</location>
        <location evidence="1">Cytoskeleton</location>
        <location evidence="1">Cilium axoneme</location>
    </subcellularLocation>
</comment>
<evidence type="ECO:0000259" key="2">
    <source>
        <dbReference type="PROSITE" id="PS50181"/>
    </source>
</evidence>
<dbReference type="SUPFAM" id="SSF81383">
    <property type="entry name" value="F-box domain"/>
    <property type="match status" value="1"/>
</dbReference>
<sequence>MAAKRHQPEAAAAPPALTINDLPDACLVQCLVSVDQEERFTSVALVSKRFHSLTCSPELLRELNISIWGKAAAAPRLEALRSWLLRHTSSMGSLELMLGCHSIERTPLLDGCMAAAISGGAVQHVSLELYDKYHAEGVPYTLGSWAASAASLRRLAVSNDWEMCLAFPLDSLSQLEHLELSASSFTVSPAARLPPNLARLEVCQTRPNATQAVQIGHLRKLKSLVLSGAGVHGLMDCPGALVAGLPSLCSCPEHLSVSSFPAGPWLPAAAQHLAALQTLELRLNVACPDEERPAWHANINAALAHMSHLTALWLEGHLALGCPAAIAGMACLERLCWFNPDWPRTDSPLPHGTYQRSMRHLVPQSHTAQLSAAALAGMPQLERLSLNDVPCLTEPSVWQAFWGWAEQHAPLRCLEFVDEDADFEDEGKVPMSTLHAMVHLAGRRPALLIRGLPREEEEGVERAPYREDILREWK</sequence>
<dbReference type="InterPro" id="IPR036047">
    <property type="entry name" value="F-box-like_dom_sf"/>
</dbReference>
<evidence type="ECO:0000256" key="1">
    <source>
        <dbReference type="ARBA" id="ARBA00004430"/>
    </source>
</evidence>
<dbReference type="Proteomes" id="UP000239899">
    <property type="component" value="Unassembled WGS sequence"/>
</dbReference>
<dbReference type="PANTHER" id="PTHR38926:SF5">
    <property type="entry name" value="F-BOX AND LEUCINE-RICH REPEAT PROTEIN 6"/>
    <property type="match status" value="1"/>
</dbReference>
<comment type="caution">
    <text evidence="3">The sequence shown here is derived from an EMBL/GenBank/DDBJ whole genome shotgun (WGS) entry which is preliminary data.</text>
</comment>
<dbReference type="PANTHER" id="PTHR38926">
    <property type="entry name" value="F-BOX DOMAIN CONTAINING PROTEIN, EXPRESSED"/>
    <property type="match status" value="1"/>
</dbReference>
<accession>A0A2P6TR51</accession>
<protein>
    <submittedName>
        <fullName evidence="3">Leucine-rich repeat SHOC-2-like</fullName>
    </submittedName>
</protein>
<dbReference type="SUPFAM" id="SSF52058">
    <property type="entry name" value="L domain-like"/>
    <property type="match status" value="1"/>
</dbReference>
<evidence type="ECO:0000313" key="3">
    <source>
        <dbReference type="EMBL" id="PRW56545.1"/>
    </source>
</evidence>
<gene>
    <name evidence="3" type="ORF">C2E21_4670</name>
</gene>
<feature type="domain" description="F-box" evidence="2">
    <location>
        <begin position="16"/>
        <end position="63"/>
    </location>
</feature>
<evidence type="ECO:0000313" key="4">
    <source>
        <dbReference type="Proteomes" id="UP000239899"/>
    </source>
</evidence>
<reference evidence="3 4" key="1">
    <citation type="journal article" date="2018" name="Plant J.">
        <title>Genome sequences of Chlorella sorokiniana UTEX 1602 and Micractinium conductrix SAG 241.80: implications to maltose excretion by a green alga.</title>
        <authorList>
            <person name="Arriola M.B."/>
            <person name="Velmurugan N."/>
            <person name="Zhang Y."/>
            <person name="Plunkett M.H."/>
            <person name="Hondzo H."/>
            <person name="Barney B.M."/>
        </authorList>
    </citation>
    <scope>NUCLEOTIDE SEQUENCE [LARGE SCALE GENOMIC DNA]</scope>
    <source>
        <strain evidence="4">UTEX 1602</strain>
    </source>
</reference>
<dbReference type="EMBL" id="LHPG02000008">
    <property type="protein sequence ID" value="PRW56545.1"/>
    <property type="molecule type" value="Genomic_DNA"/>
</dbReference>
<organism evidence="3 4">
    <name type="scientific">Chlorella sorokiniana</name>
    <name type="common">Freshwater green alga</name>
    <dbReference type="NCBI Taxonomy" id="3076"/>
    <lineage>
        <taxon>Eukaryota</taxon>
        <taxon>Viridiplantae</taxon>
        <taxon>Chlorophyta</taxon>
        <taxon>core chlorophytes</taxon>
        <taxon>Trebouxiophyceae</taxon>
        <taxon>Chlorellales</taxon>
        <taxon>Chlorellaceae</taxon>
        <taxon>Chlorella clade</taxon>
        <taxon>Chlorella</taxon>
    </lineage>
</organism>
<keyword evidence="4" id="KW-1185">Reference proteome</keyword>